<evidence type="ECO:0000259" key="4">
    <source>
        <dbReference type="PROSITE" id="PS01124"/>
    </source>
</evidence>
<dbReference type="Gene3D" id="1.10.10.60">
    <property type="entry name" value="Homeodomain-like"/>
    <property type="match status" value="1"/>
</dbReference>
<evidence type="ECO:0000256" key="1">
    <source>
        <dbReference type="ARBA" id="ARBA00023015"/>
    </source>
</evidence>
<keyword evidence="1" id="KW-0805">Transcription regulation</keyword>
<evidence type="ECO:0000313" key="6">
    <source>
        <dbReference type="Proteomes" id="UP001623232"/>
    </source>
</evidence>
<gene>
    <name evidence="5" type="ORF">QEZ52_19785</name>
</gene>
<keyword evidence="3" id="KW-0804">Transcription</keyword>
<dbReference type="InterPro" id="IPR009057">
    <property type="entry name" value="Homeodomain-like_sf"/>
</dbReference>
<dbReference type="PANTHER" id="PTHR43280">
    <property type="entry name" value="ARAC-FAMILY TRANSCRIPTIONAL REGULATOR"/>
    <property type="match status" value="1"/>
</dbReference>
<reference evidence="5 6" key="1">
    <citation type="submission" date="2023-04" db="EMBL/GenBank/DDBJ databases">
        <title>Complete genome sequence of Alisedimentitalea scapharcae.</title>
        <authorList>
            <person name="Rong J.-C."/>
            <person name="Yi M.-L."/>
            <person name="Zhao Q."/>
        </authorList>
    </citation>
    <scope>NUCLEOTIDE SEQUENCE [LARGE SCALE GENOMIC DNA]</scope>
    <source>
        <strain evidence="5 6">KCTC 42119</strain>
    </source>
</reference>
<dbReference type="PROSITE" id="PS01124">
    <property type="entry name" value="HTH_ARAC_FAMILY_2"/>
    <property type="match status" value="1"/>
</dbReference>
<evidence type="ECO:0000256" key="2">
    <source>
        <dbReference type="ARBA" id="ARBA00023125"/>
    </source>
</evidence>
<keyword evidence="2" id="KW-0238">DNA-binding</keyword>
<dbReference type="InterPro" id="IPR018060">
    <property type="entry name" value="HTH_AraC"/>
</dbReference>
<dbReference type="Gene3D" id="3.40.50.880">
    <property type="match status" value="1"/>
</dbReference>
<protein>
    <submittedName>
        <fullName evidence="5">Helix-turn-helix domain-containing protein</fullName>
    </submittedName>
</protein>
<dbReference type="SUPFAM" id="SSF46689">
    <property type="entry name" value="Homeodomain-like"/>
    <property type="match status" value="2"/>
</dbReference>
<accession>A0ABZ2XRU4</accession>
<feature type="domain" description="HTH araC/xylS-type" evidence="4">
    <location>
        <begin position="226"/>
        <end position="322"/>
    </location>
</feature>
<sequence length="330" mass="36262">MGMHQGQQKDDADHKVWHFDIVVSDGFVLIEVAAITDLLRIANRTMARAPFKWTFRSAKGGRVASYSGPLVETEPFIQKPEADFAFVIGNSNPDTPALSLTQTISAYTYRGAKVYLLAEAASRYIRDLGPEAEGHTTHWENSIFLRERLGMFDAGHALASETGPIITCAGMGATIDVVLALIGRLTSSATQMTAANVMLHENIRDFGSLQPFSGVKPTITGDSDLDHCIRIMQDNMEEPVPINEIVDMLGISTRSLERKFKTFLRATPNTFYREMRLSKANNLLLNTTLSVREIGLACGFPSGFSGLYKSFFGVTPFTVRKSRRAGASGE</sequence>
<dbReference type="PANTHER" id="PTHR43280:SF2">
    <property type="entry name" value="HTH-TYPE TRANSCRIPTIONAL REGULATOR EXSA"/>
    <property type="match status" value="1"/>
</dbReference>
<dbReference type="Proteomes" id="UP001623232">
    <property type="component" value="Chromosome"/>
</dbReference>
<organism evidence="5 6">
    <name type="scientific">Aliisedimentitalea scapharcae</name>
    <dbReference type="NCBI Taxonomy" id="1524259"/>
    <lineage>
        <taxon>Bacteria</taxon>
        <taxon>Pseudomonadati</taxon>
        <taxon>Pseudomonadota</taxon>
        <taxon>Alphaproteobacteria</taxon>
        <taxon>Rhodobacterales</taxon>
        <taxon>Roseobacteraceae</taxon>
        <taxon>Aliisedimentitalea</taxon>
    </lineage>
</organism>
<dbReference type="RefSeq" id="WP_406646442.1">
    <property type="nucleotide sequence ID" value="NZ_CP123584.1"/>
</dbReference>
<name>A0ABZ2XRU4_9RHOB</name>
<dbReference type="SMART" id="SM00342">
    <property type="entry name" value="HTH_ARAC"/>
    <property type="match status" value="1"/>
</dbReference>
<dbReference type="EMBL" id="CP123584">
    <property type="protein sequence ID" value="WZK88811.1"/>
    <property type="molecule type" value="Genomic_DNA"/>
</dbReference>
<dbReference type="Pfam" id="PF12833">
    <property type="entry name" value="HTH_18"/>
    <property type="match status" value="1"/>
</dbReference>
<proteinExistence type="predicted"/>
<evidence type="ECO:0000256" key="3">
    <source>
        <dbReference type="ARBA" id="ARBA00023163"/>
    </source>
</evidence>
<evidence type="ECO:0000313" key="5">
    <source>
        <dbReference type="EMBL" id="WZK88811.1"/>
    </source>
</evidence>
<dbReference type="InterPro" id="IPR029062">
    <property type="entry name" value="Class_I_gatase-like"/>
</dbReference>
<dbReference type="SUPFAM" id="SSF52317">
    <property type="entry name" value="Class I glutamine amidotransferase-like"/>
    <property type="match status" value="1"/>
</dbReference>
<keyword evidence="6" id="KW-1185">Reference proteome</keyword>